<dbReference type="PROSITE" id="PS00893">
    <property type="entry name" value="NUDIX_BOX"/>
    <property type="match status" value="1"/>
</dbReference>
<dbReference type="RefSeq" id="WP_035864516.1">
    <property type="nucleotide sequence ID" value="NZ_KK853997.1"/>
</dbReference>
<dbReference type="GO" id="GO:0016787">
    <property type="term" value="F:hydrolase activity"/>
    <property type="evidence" value="ECO:0007669"/>
    <property type="project" value="UniProtKB-KW"/>
</dbReference>
<gene>
    <name evidence="6" type="ORF">KCH_40360</name>
</gene>
<accession>A0A066Z270</accession>
<dbReference type="Pfam" id="PF00293">
    <property type="entry name" value="NUDIX"/>
    <property type="match status" value="1"/>
</dbReference>
<dbReference type="EMBL" id="JNBY01000093">
    <property type="protein sequence ID" value="KDN84245.1"/>
    <property type="molecule type" value="Genomic_DNA"/>
</dbReference>
<dbReference type="PATRIC" id="fig|1348663.4.peg.3890"/>
<evidence type="ECO:0000256" key="1">
    <source>
        <dbReference type="ARBA" id="ARBA00001946"/>
    </source>
</evidence>
<dbReference type="PRINTS" id="PR00502">
    <property type="entry name" value="NUDIXFAMILY"/>
</dbReference>
<dbReference type="PANTHER" id="PTHR43046:SF16">
    <property type="entry name" value="ADP-RIBOSE PYROPHOSPHATASE YJHB-RELATED"/>
    <property type="match status" value="1"/>
</dbReference>
<feature type="domain" description="Nudix hydrolase" evidence="5">
    <location>
        <begin position="19"/>
        <end position="155"/>
    </location>
</feature>
<dbReference type="InterPro" id="IPR020084">
    <property type="entry name" value="NUDIX_hydrolase_CS"/>
</dbReference>
<keyword evidence="3 4" id="KW-0378">Hydrolase</keyword>
<organism evidence="6 7">
    <name type="scientific">Kitasatospora cheerisanensis KCTC 2395</name>
    <dbReference type="NCBI Taxonomy" id="1348663"/>
    <lineage>
        <taxon>Bacteria</taxon>
        <taxon>Bacillati</taxon>
        <taxon>Actinomycetota</taxon>
        <taxon>Actinomycetes</taxon>
        <taxon>Kitasatosporales</taxon>
        <taxon>Streptomycetaceae</taxon>
        <taxon>Kitasatospora</taxon>
    </lineage>
</organism>
<dbReference type="eggNOG" id="COG1051">
    <property type="taxonomic scope" value="Bacteria"/>
</dbReference>
<comment type="similarity">
    <text evidence="2 4">Belongs to the Nudix hydrolase family.</text>
</comment>
<dbReference type="PROSITE" id="PS51462">
    <property type="entry name" value="NUDIX"/>
    <property type="match status" value="1"/>
</dbReference>
<dbReference type="SUPFAM" id="SSF55811">
    <property type="entry name" value="Nudix"/>
    <property type="match status" value="1"/>
</dbReference>
<protein>
    <submittedName>
        <fullName evidence="6">DNA mismatch repair protein MutT</fullName>
    </submittedName>
</protein>
<reference evidence="6 7" key="1">
    <citation type="submission" date="2014-05" db="EMBL/GenBank/DDBJ databases">
        <title>Draft Genome Sequence of Kitasatospora cheerisanensis KCTC 2395.</title>
        <authorList>
            <person name="Nam D.H."/>
        </authorList>
    </citation>
    <scope>NUCLEOTIDE SEQUENCE [LARGE SCALE GENOMIC DNA]</scope>
    <source>
        <strain evidence="6 7">KCTC 2395</strain>
    </source>
</reference>
<evidence type="ECO:0000256" key="2">
    <source>
        <dbReference type="ARBA" id="ARBA00005582"/>
    </source>
</evidence>
<evidence type="ECO:0000256" key="4">
    <source>
        <dbReference type="RuleBase" id="RU003476"/>
    </source>
</evidence>
<sequence length="166" mass="17781">MAQTTADQSTALKPATESMTLLVAAVIVHDRATQRVALLRRGPKAKFARGMWDLPVGKSEPGEPITQTAVRELNEETGLVVAPDDLQLVHVIHGARGVEAPNGFLTVVFAAHEWSGTLSNGEPEKHSEVSWVSTDAIPPEFVSTTGTALASYLQNGPSVSLDSWRE</sequence>
<keyword evidence="7" id="KW-1185">Reference proteome</keyword>
<dbReference type="AlphaFoldDB" id="A0A066Z270"/>
<evidence type="ECO:0000256" key="3">
    <source>
        <dbReference type="ARBA" id="ARBA00022801"/>
    </source>
</evidence>
<comment type="cofactor">
    <cofactor evidence="1">
        <name>Mg(2+)</name>
        <dbReference type="ChEBI" id="CHEBI:18420"/>
    </cofactor>
</comment>
<dbReference type="Proteomes" id="UP000027178">
    <property type="component" value="Unassembled WGS sequence"/>
</dbReference>
<dbReference type="InterPro" id="IPR000086">
    <property type="entry name" value="NUDIX_hydrolase_dom"/>
</dbReference>
<proteinExistence type="inferred from homology"/>
<name>A0A066Z270_9ACTN</name>
<evidence type="ECO:0000313" key="6">
    <source>
        <dbReference type="EMBL" id="KDN84245.1"/>
    </source>
</evidence>
<dbReference type="InterPro" id="IPR020476">
    <property type="entry name" value="Nudix_hydrolase"/>
</dbReference>
<evidence type="ECO:0000313" key="7">
    <source>
        <dbReference type="Proteomes" id="UP000027178"/>
    </source>
</evidence>
<dbReference type="HOGENOM" id="CLU_037162_9_3_11"/>
<evidence type="ECO:0000259" key="5">
    <source>
        <dbReference type="PROSITE" id="PS51462"/>
    </source>
</evidence>
<dbReference type="PANTHER" id="PTHR43046">
    <property type="entry name" value="GDP-MANNOSE MANNOSYL HYDROLASE"/>
    <property type="match status" value="1"/>
</dbReference>
<dbReference type="InterPro" id="IPR015797">
    <property type="entry name" value="NUDIX_hydrolase-like_dom_sf"/>
</dbReference>
<dbReference type="Gene3D" id="3.90.79.10">
    <property type="entry name" value="Nucleoside Triphosphate Pyrophosphohydrolase"/>
    <property type="match status" value="1"/>
</dbReference>
<comment type="caution">
    <text evidence="6">The sequence shown here is derived from an EMBL/GenBank/DDBJ whole genome shotgun (WGS) entry which is preliminary data.</text>
</comment>